<keyword evidence="5" id="KW-0479">Metal-binding</keyword>
<evidence type="ECO:0000256" key="7">
    <source>
        <dbReference type="ARBA" id="ARBA00022824"/>
    </source>
</evidence>
<evidence type="ECO:0000256" key="1">
    <source>
        <dbReference type="ARBA" id="ARBA00004389"/>
    </source>
</evidence>
<dbReference type="GO" id="GO:0051560">
    <property type="term" value="P:mitochondrial calcium ion homeostasis"/>
    <property type="evidence" value="ECO:0007669"/>
    <property type="project" value="InterPro"/>
</dbReference>
<dbReference type="SUPFAM" id="SSF57889">
    <property type="entry name" value="Cysteine-rich domain"/>
    <property type="match status" value="1"/>
</dbReference>
<dbReference type="Proteomes" id="UP001152836">
    <property type="component" value="Unassembled WGS sequence"/>
</dbReference>
<feature type="region of interest" description="Disordered" evidence="17">
    <location>
        <begin position="818"/>
        <end position="865"/>
    </location>
</feature>
<dbReference type="Pfam" id="PF00130">
    <property type="entry name" value="C1_1"/>
    <property type="match status" value="1"/>
</dbReference>
<comment type="subcellular location">
    <subcellularLocation>
        <location evidence="1">Endoplasmic reticulum membrane</location>
        <topology evidence="1">Single-pass membrane protein</topology>
    </subcellularLocation>
</comment>
<keyword evidence="7" id="KW-0256">Endoplasmic reticulum</keyword>
<evidence type="ECO:0000256" key="15">
    <source>
        <dbReference type="ARBA" id="ARBA00072729"/>
    </source>
</evidence>
<dbReference type="Gene3D" id="3.30.60.20">
    <property type="match status" value="1"/>
</dbReference>
<comment type="subunit">
    <text evidence="14">Interacts with MSN.</text>
</comment>
<dbReference type="InterPro" id="IPR046349">
    <property type="entry name" value="C1-like_sf"/>
</dbReference>
<dbReference type="CDD" id="cd20825">
    <property type="entry name" value="C1_PDZD8"/>
    <property type="match status" value="1"/>
</dbReference>
<gene>
    <name evidence="20" type="primary">Pdzd8</name>
    <name evidence="20" type="ORF">PHOROB_LOCUS13039</name>
</gene>
<feature type="compositionally biased region" description="Pro residues" evidence="17">
    <location>
        <begin position="75"/>
        <end position="92"/>
    </location>
</feature>
<evidence type="ECO:0000256" key="17">
    <source>
        <dbReference type="SAM" id="MobiDB-lite"/>
    </source>
</evidence>
<dbReference type="GO" id="GO:0008289">
    <property type="term" value="F:lipid binding"/>
    <property type="evidence" value="ECO:0007669"/>
    <property type="project" value="UniProtKB-KW"/>
</dbReference>
<feature type="coiled-coil region" evidence="16">
    <location>
        <begin position="900"/>
        <end position="927"/>
    </location>
</feature>
<dbReference type="InterPro" id="IPR058801">
    <property type="entry name" value="PDZD8_N"/>
</dbReference>
<proteinExistence type="predicted"/>
<evidence type="ECO:0000256" key="3">
    <source>
        <dbReference type="ARBA" id="ARBA00022553"/>
    </source>
</evidence>
<dbReference type="AlphaFoldDB" id="A0AAU9ZXF4"/>
<keyword evidence="10 16" id="KW-0175">Coiled coil</keyword>
<reference evidence="20" key="1">
    <citation type="submission" date="2022-06" db="EMBL/GenBank/DDBJ databases">
        <authorList>
            <person name="Andreotti S."/>
            <person name="Wyler E."/>
        </authorList>
    </citation>
    <scope>NUCLEOTIDE SEQUENCE</scope>
</reference>
<evidence type="ECO:0000256" key="4">
    <source>
        <dbReference type="ARBA" id="ARBA00022692"/>
    </source>
</evidence>
<keyword evidence="21" id="KW-1185">Reference proteome</keyword>
<evidence type="ECO:0000256" key="14">
    <source>
        <dbReference type="ARBA" id="ARBA00066113"/>
    </source>
</evidence>
<evidence type="ECO:0000256" key="13">
    <source>
        <dbReference type="ARBA" id="ARBA00023136"/>
    </source>
</evidence>
<keyword evidence="13" id="KW-0472">Membrane</keyword>
<evidence type="ECO:0000256" key="2">
    <source>
        <dbReference type="ARBA" id="ARBA00022448"/>
    </source>
</evidence>
<protein>
    <recommendedName>
        <fullName evidence="15">PDZ domain-containing protein 8</fullName>
    </recommendedName>
</protein>
<evidence type="ECO:0000256" key="8">
    <source>
        <dbReference type="ARBA" id="ARBA00022833"/>
    </source>
</evidence>
<feature type="domain" description="Phorbol-ester/DAG-type" evidence="18">
    <location>
        <begin position="707"/>
        <end position="758"/>
    </location>
</feature>
<feature type="domain" description="SMP-LTD" evidence="19">
    <location>
        <begin position="93"/>
        <end position="296"/>
    </location>
</feature>
<keyword evidence="8" id="KW-0862">Zinc</keyword>
<evidence type="ECO:0000313" key="21">
    <source>
        <dbReference type="Proteomes" id="UP001152836"/>
    </source>
</evidence>
<dbReference type="GO" id="GO:0005789">
    <property type="term" value="C:endoplasmic reticulum membrane"/>
    <property type="evidence" value="ECO:0007669"/>
    <property type="project" value="UniProtKB-SubCell"/>
</dbReference>
<evidence type="ECO:0000256" key="6">
    <source>
        <dbReference type="ARBA" id="ARBA00022771"/>
    </source>
</evidence>
<dbReference type="GO" id="GO:0044233">
    <property type="term" value="C:mitochondria-associated endoplasmic reticulum membrane contact site"/>
    <property type="evidence" value="ECO:0007669"/>
    <property type="project" value="InterPro"/>
</dbReference>
<keyword evidence="6" id="KW-0863">Zinc-finger</keyword>
<evidence type="ECO:0000256" key="12">
    <source>
        <dbReference type="ARBA" id="ARBA00023121"/>
    </source>
</evidence>
<dbReference type="InterPro" id="IPR002219">
    <property type="entry name" value="PKC_DAG/PE"/>
</dbReference>
<sequence>MGLLLMILASAVLGSFLTLLAQFLLLYRRQPEPRADEAARAGDGFRYLKPVPGLPLREYLYGGGGGGGGEEPEAGPAPAPAPAPGPDGPAPPTRETCYFLNATILFLFRELRDTALARRWVTKKIKVEFEELLHTKTAGRLLEGLSLRDVFLGDAVPFIRTVRLLRPVVASGAGEPDGPDGDAPPAACPEELAFEAEVEYDGGFHLAIDVDLVFGKSAYLFVKLSRVVGRLRFVLTRVPFTHWFFSFVEDPVIDFEVRSQFEGRPMPQLTSIIVNQLKKIIKRKHTLPSVKITSTLQVLKLIKQAGDRVLVYYQRPVGQSNQGAVLPDSLGQLEENFLSSSCQPSYEEEAAGLPLDTENRDLDSEFEDLASDVRVQTEFKEEAQPLTHSPKRTPTTLSIKPLGAISPVLNRKLVSGIHPPPQRHPSKEGNKPSALKASEVTETAPVSKPQGPTFKPPVPPRPQVKIPLPATDTPTQADPDAVEKPEKVLLPPPPAEKPAEKQARSVDHVEDVATGKQPSAKPEVVKDLPSESCGPTKDTSDDHQMWESSEVLYRNKVGKWSRTRASCLFDIEACHRYLNIALWCRDPFKLGGLICLGHVSLKLEEVALGCLATSNMEYLSKFRLEAPAPKAMVTRTALRNLSMQKGFNDKFCYGDITVHFKYLKEGEPDHHVVPNVEKEKEPPLVEEVSTLPKEEHFVGQMSLSENKHSFQDTQFQNPTWCDYCKKKVWTKAASQCMVCAYVCHKKCQEKCLAETPLCGATERRIDRALKNLRLEGQEPLVGLPPRVEMEANKSVHKTTGLTRHIINTSSRLLNLRQVSKTRLSEPGTELVEPSPKHTPNTSDNEGSDTEVCGPNSPSKRGHGAGIKLVRKEGGLDDSVFIAVKEIGRDLYRGLPTEERIQKLEFMLDKLQNEIDQELEHNNSLVREEKETTDTRKKSLLSAALVKSGERLQALTLLMIHYRAGIEDIETLESLSLDQHSKKINKYTDDTEEDLDSEISQLIDSQPFGSISDDLFGPSESV</sequence>
<comment type="caution">
    <text evidence="20">The sequence shown here is derived from an EMBL/GenBank/DDBJ whole genome shotgun (WGS) entry which is preliminary data.</text>
</comment>
<keyword evidence="2" id="KW-0813">Transport</keyword>
<dbReference type="PANTHER" id="PTHR21519">
    <property type="entry name" value="PDZ DOMAIN-CONTAINING PROTEIN 8"/>
    <property type="match status" value="1"/>
</dbReference>
<dbReference type="InterPro" id="IPR031468">
    <property type="entry name" value="SMP_LBD"/>
</dbReference>
<dbReference type="SMART" id="SM00109">
    <property type="entry name" value="C1"/>
    <property type="match status" value="1"/>
</dbReference>
<feature type="region of interest" description="Disordered" evidence="17">
    <location>
        <begin position="381"/>
        <end position="543"/>
    </location>
</feature>
<organism evidence="20 21">
    <name type="scientific">Phodopus roborovskii</name>
    <name type="common">Roborovski's desert hamster</name>
    <name type="synonym">Cricetulus roborovskii</name>
    <dbReference type="NCBI Taxonomy" id="109678"/>
    <lineage>
        <taxon>Eukaryota</taxon>
        <taxon>Metazoa</taxon>
        <taxon>Chordata</taxon>
        <taxon>Craniata</taxon>
        <taxon>Vertebrata</taxon>
        <taxon>Euteleostomi</taxon>
        <taxon>Mammalia</taxon>
        <taxon>Eutheria</taxon>
        <taxon>Euarchontoglires</taxon>
        <taxon>Glires</taxon>
        <taxon>Rodentia</taxon>
        <taxon>Myomorpha</taxon>
        <taxon>Muroidea</taxon>
        <taxon>Cricetidae</taxon>
        <taxon>Cricetinae</taxon>
        <taxon>Phodopus</taxon>
    </lineage>
</organism>
<dbReference type="FunFam" id="3.30.60.20:FF:000055">
    <property type="entry name" value="PDZ domain-containing protein 8"/>
    <property type="match status" value="1"/>
</dbReference>
<keyword evidence="11" id="KW-0445">Lipid transport</keyword>
<feature type="compositionally biased region" description="Basic and acidic residues" evidence="17">
    <location>
        <begin position="497"/>
        <end position="513"/>
    </location>
</feature>
<name>A0AAU9ZXF4_PHORO</name>
<dbReference type="GO" id="GO:0005739">
    <property type="term" value="C:mitochondrion"/>
    <property type="evidence" value="ECO:0007669"/>
    <property type="project" value="GOC"/>
</dbReference>
<evidence type="ECO:0000256" key="11">
    <source>
        <dbReference type="ARBA" id="ARBA00023055"/>
    </source>
</evidence>
<keyword evidence="4" id="KW-0812">Transmembrane</keyword>
<accession>A0AAU9ZXF4</accession>
<dbReference type="PROSITE" id="PS50081">
    <property type="entry name" value="ZF_DAG_PE_2"/>
    <property type="match status" value="1"/>
</dbReference>
<dbReference type="GO" id="GO:0008270">
    <property type="term" value="F:zinc ion binding"/>
    <property type="evidence" value="ECO:0007669"/>
    <property type="project" value="UniProtKB-KW"/>
</dbReference>
<dbReference type="GO" id="GO:1990456">
    <property type="term" value="P:mitochondrion-endoplasmic reticulum membrane tethering"/>
    <property type="evidence" value="ECO:0007669"/>
    <property type="project" value="InterPro"/>
</dbReference>
<evidence type="ECO:0000259" key="18">
    <source>
        <dbReference type="PROSITE" id="PS50081"/>
    </source>
</evidence>
<dbReference type="InterPro" id="IPR039275">
    <property type="entry name" value="PDZD8"/>
</dbReference>
<evidence type="ECO:0000256" key="10">
    <source>
        <dbReference type="ARBA" id="ARBA00023054"/>
    </source>
</evidence>
<evidence type="ECO:0000256" key="5">
    <source>
        <dbReference type="ARBA" id="ARBA00022723"/>
    </source>
</evidence>
<dbReference type="Pfam" id="PF26547">
    <property type="entry name" value="PDZD8_N"/>
    <property type="match status" value="1"/>
</dbReference>
<dbReference type="PANTHER" id="PTHR21519:SF1">
    <property type="entry name" value="PDZ DOMAIN-CONTAINING PROTEIN 8"/>
    <property type="match status" value="1"/>
</dbReference>
<dbReference type="PROSITE" id="PS51847">
    <property type="entry name" value="SMP"/>
    <property type="match status" value="1"/>
</dbReference>
<feature type="region of interest" description="Disordered" evidence="17">
    <location>
        <begin position="65"/>
        <end position="92"/>
    </location>
</feature>
<keyword evidence="3" id="KW-0597">Phosphoprotein</keyword>
<keyword evidence="12" id="KW-0446">Lipid-binding</keyword>
<evidence type="ECO:0000256" key="16">
    <source>
        <dbReference type="SAM" id="Coils"/>
    </source>
</evidence>
<dbReference type="CDD" id="cd21674">
    <property type="entry name" value="SMP_PDZD8"/>
    <property type="match status" value="1"/>
</dbReference>
<dbReference type="EMBL" id="CALSGD010001525">
    <property type="protein sequence ID" value="CAH6937498.1"/>
    <property type="molecule type" value="Genomic_DNA"/>
</dbReference>
<evidence type="ECO:0000313" key="20">
    <source>
        <dbReference type="EMBL" id="CAH6937498.1"/>
    </source>
</evidence>
<evidence type="ECO:0000256" key="9">
    <source>
        <dbReference type="ARBA" id="ARBA00022989"/>
    </source>
</evidence>
<keyword evidence="9" id="KW-1133">Transmembrane helix</keyword>
<dbReference type="GO" id="GO:0006869">
    <property type="term" value="P:lipid transport"/>
    <property type="evidence" value="ECO:0007669"/>
    <property type="project" value="UniProtKB-KW"/>
</dbReference>
<evidence type="ECO:0000259" key="19">
    <source>
        <dbReference type="PROSITE" id="PS51847"/>
    </source>
</evidence>